<dbReference type="Proteomes" id="UP000012043">
    <property type="component" value="Unassembled WGS sequence"/>
</dbReference>
<sequence>MQGLGLQLSNIFNKIMLLSVALPARRSPAAKIGSGGEHDLYQSIRSIDLS</sequence>
<evidence type="ECO:0000313" key="1">
    <source>
        <dbReference type="EMBL" id="EJI84779.1"/>
    </source>
</evidence>
<name>J2IDM4_9ALTE</name>
<dbReference type="AlphaFoldDB" id="J2IDM4"/>
<organism evidence="1 2">
    <name type="scientific">Alishewanella aestuarii B11</name>
    <dbReference type="NCBI Taxonomy" id="1197174"/>
    <lineage>
        <taxon>Bacteria</taxon>
        <taxon>Pseudomonadati</taxon>
        <taxon>Pseudomonadota</taxon>
        <taxon>Gammaproteobacteria</taxon>
        <taxon>Alteromonadales</taxon>
        <taxon>Alteromonadaceae</taxon>
        <taxon>Alishewanella</taxon>
    </lineage>
</organism>
<dbReference type="EMBL" id="ALAB01000028">
    <property type="protein sequence ID" value="EJI84779.1"/>
    <property type="molecule type" value="Genomic_DNA"/>
</dbReference>
<gene>
    <name evidence="1" type="ORF">AEST_24540</name>
</gene>
<comment type="caution">
    <text evidence="1">The sequence shown here is derived from an EMBL/GenBank/DDBJ whole genome shotgun (WGS) entry which is preliminary data.</text>
</comment>
<evidence type="ECO:0000313" key="2">
    <source>
        <dbReference type="Proteomes" id="UP000012043"/>
    </source>
</evidence>
<proteinExistence type="predicted"/>
<keyword evidence="2" id="KW-1185">Reference proteome</keyword>
<protein>
    <submittedName>
        <fullName evidence="1">Uncharacterized protein</fullName>
    </submittedName>
</protein>
<reference evidence="1 2" key="1">
    <citation type="journal article" date="2012" name="J. Bacteriol.">
        <title>Genome Sequence of Pectin-Degrading Alishewanella aestuarii Strain B11T, Isolated from Tidal Flat Sediment.</title>
        <authorList>
            <person name="Jung J."/>
            <person name="Choi S."/>
            <person name="Chun J."/>
            <person name="Park W."/>
        </authorList>
    </citation>
    <scope>NUCLEOTIDE SEQUENCE [LARGE SCALE GENOMIC DNA]</scope>
    <source>
        <strain evidence="1 2">B11</strain>
    </source>
</reference>
<accession>J2IDM4</accession>